<protein>
    <submittedName>
        <fullName evidence="5">FAD-dependent monooxygenase</fullName>
    </submittedName>
</protein>
<evidence type="ECO:0000256" key="2">
    <source>
        <dbReference type="ARBA" id="ARBA00022630"/>
    </source>
</evidence>
<evidence type="ECO:0000313" key="6">
    <source>
        <dbReference type="Proteomes" id="UP001165270"/>
    </source>
</evidence>
<dbReference type="SUPFAM" id="SSF51905">
    <property type="entry name" value="FAD/NAD(P)-binding domain"/>
    <property type="match status" value="1"/>
</dbReference>
<evidence type="ECO:0000313" key="5">
    <source>
        <dbReference type="EMBL" id="MCI3239895.1"/>
    </source>
</evidence>
<keyword evidence="5" id="KW-0503">Monooxygenase</keyword>
<gene>
    <name evidence="5" type="ORF">MQN93_09195</name>
</gene>
<dbReference type="EMBL" id="JALDAX010000003">
    <property type="protein sequence ID" value="MCI3239895.1"/>
    <property type="molecule type" value="Genomic_DNA"/>
</dbReference>
<organism evidence="5 6">
    <name type="scientific">Streptomyces spinosisporus</name>
    <dbReference type="NCBI Taxonomy" id="2927582"/>
    <lineage>
        <taxon>Bacteria</taxon>
        <taxon>Bacillati</taxon>
        <taxon>Actinomycetota</taxon>
        <taxon>Actinomycetes</taxon>
        <taxon>Kitasatosporales</taxon>
        <taxon>Streptomycetaceae</taxon>
        <taxon>Streptomyces</taxon>
    </lineage>
</organism>
<dbReference type="PANTHER" id="PTHR43004:SF19">
    <property type="entry name" value="BINDING MONOOXYGENASE, PUTATIVE (JCVI)-RELATED"/>
    <property type="match status" value="1"/>
</dbReference>
<dbReference type="RefSeq" id="WP_242709062.1">
    <property type="nucleotide sequence ID" value="NZ_JALDAX010000003.1"/>
</dbReference>
<dbReference type="GO" id="GO:0004497">
    <property type="term" value="F:monooxygenase activity"/>
    <property type="evidence" value="ECO:0007669"/>
    <property type="project" value="UniProtKB-KW"/>
</dbReference>
<proteinExistence type="predicted"/>
<dbReference type="InterPro" id="IPR036188">
    <property type="entry name" value="FAD/NAD-bd_sf"/>
</dbReference>
<feature type="domain" description="FAD-binding" evidence="4">
    <location>
        <begin position="4"/>
        <end position="343"/>
    </location>
</feature>
<name>A0ABS9XCT6_9ACTN</name>
<accession>A0ABS9XCT6</accession>
<keyword evidence="3" id="KW-0274">FAD</keyword>
<comment type="caution">
    <text evidence="5">The sequence shown here is derived from an EMBL/GenBank/DDBJ whole genome shotgun (WGS) entry which is preliminary data.</text>
</comment>
<dbReference type="Pfam" id="PF01494">
    <property type="entry name" value="FAD_binding_3"/>
    <property type="match status" value="1"/>
</dbReference>
<dbReference type="InterPro" id="IPR002938">
    <property type="entry name" value="FAD-bd"/>
</dbReference>
<dbReference type="Proteomes" id="UP001165270">
    <property type="component" value="Unassembled WGS sequence"/>
</dbReference>
<dbReference type="Gene3D" id="3.40.30.120">
    <property type="match status" value="1"/>
</dbReference>
<reference evidence="5" key="1">
    <citation type="submission" date="2022-03" db="EMBL/GenBank/DDBJ databases">
        <title>Streptomyces 7R015 and 7R016 isolated from Barleria lupulina in Thailand.</title>
        <authorList>
            <person name="Kanchanasin P."/>
            <person name="Phongsopitanun W."/>
            <person name="Tanasupawat S."/>
        </authorList>
    </citation>
    <scope>NUCLEOTIDE SEQUENCE</scope>
    <source>
        <strain evidence="5">7R016</strain>
    </source>
</reference>
<evidence type="ECO:0000259" key="4">
    <source>
        <dbReference type="Pfam" id="PF01494"/>
    </source>
</evidence>
<dbReference type="InterPro" id="IPR050641">
    <property type="entry name" value="RIFMO-like"/>
</dbReference>
<sequence length="511" mass="54115">MTHDADVIVVGAGPVGLLLAAELRLAGATPLVLERLAVPSPQHKARSVGPLAAEALVRRGLGERLAAHGGAGAADKARDHGSEKGHFSTIFKIEQALQEEPERQSVFIWQPDLEALLGAYASGLGVEVRREHTVTGLTQDADGVTVTVAAPHGERSLRAAYAVGCDGGRSTVRRLTGFAFPGTAPIMTARRAQAEILKGAEQLPPPGRQPRGILYYGNGMLATFDFFGDTPEERDAPLTAEELQDSVRRITGADIEVAVTGETLRFGDHARQADTYRRGRVLLAGDAAHVHSPMGGQGLNLGLMDAVNLGWKLAAEVRGDAPPGLLDSYTAERHPAGARVLHNTRAQSALLTPGPHTDALRDIFSDLMDLPDVNRHLGRMLSGLDDTYDFPYPSPHPLTGRHCPDLTVRTGTREERLSTYTREGRPVLLAPDLRPAEPWRRRVELVRIESIAHDGLDAVLVRPDGAIAWASGAGAGGGAGNGAGVATGAGSDADGPVDEALETALAAWFSR</sequence>
<evidence type="ECO:0000256" key="1">
    <source>
        <dbReference type="ARBA" id="ARBA00001974"/>
    </source>
</evidence>
<dbReference type="PRINTS" id="PR00420">
    <property type="entry name" value="RNGMNOXGNASE"/>
</dbReference>
<keyword evidence="5" id="KW-0560">Oxidoreductase</keyword>
<keyword evidence="6" id="KW-1185">Reference proteome</keyword>
<dbReference type="Pfam" id="PF21274">
    <property type="entry name" value="Rng_hyd_C"/>
    <property type="match status" value="1"/>
</dbReference>
<comment type="cofactor">
    <cofactor evidence="1">
        <name>FAD</name>
        <dbReference type="ChEBI" id="CHEBI:57692"/>
    </cofactor>
</comment>
<dbReference type="Gene3D" id="3.50.50.60">
    <property type="entry name" value="FAD/NAD(P)-binding domain"/>
    <property type="match status" value="2"/>
</dbReference>
<evidence type="ECO:0000256" key="3">
    <source>
        <dbReference type="ARBA" id="ARBA00022827"/>
    </source>
</evidence>
<dbReference type="PANTHER" id="PTHR43004">
    <property type="entry name" value="TRK SYSTEM POTASSIUM UPTAKE PROTEIN"/>
    <property type="match status" value="1"/>
</dbReference>
<keyword evidence="2" id="KW-0285">Flavoprotein</keyword>